<organism evidence="2 3">
    <name type="scientific">Euplotes crassus</name>
    <dbReference type="NCBI Taxonomy" id="5936"/>
    <lineage>
        <taxon>Eukaryota</taxon>
        <taxon>Sar</taxon>
        <taxon>Alveolata</taxon>
        <taxon>Ciliophora</taxon>
        <taxon>Intramacronucleata</taxon>
        <taxon>Spirotrichea</taxon>
        <taxon>Hypotrichia</taxon>
        <taxon>Euplotida</taxon>
        <taxon>Euplotidae</taxon>
        <taxon>Moneuplotes</taxon>
    </lineage>
</organism>
<feature type="chain" id="PRO_5042139911" evidence="1">
    <location>
        <begin position="18"/>
        <end position="235"/>
    </location>
</feature>
<name>A0AAD1XXA6_EUPCR</name>
<protein>
    <submittedName>
        <fullName evidence="2">Uncharacterized protein</fullName>
    </submittedName>
</protein>
<proteinExistence type="predicted"/>
<gene>
    <name evidence="2" type="ORF">ECRASSUSDP1_LOCUS21995</name>
</gene>
<keyword evidence="1" id="KW-0732">Signal</keyword>
<accession>A0AAD1XXA6</accession>
<evidence type="ECO:0000313" key="2">
    <source>
        <dbReference type="EMBL" id="CAI2380559.1"/>
    </source>
</evidence>
<evidence type="ECO:0000313" key="3">
    <source>
        <dbReference type="Proteomes" id="UP001295684"/>
    </source>
</evidence>
<dbReference type="EMBL" id="CAMPGE010022519">
    <property type="protein sequence ID" value="CAI2380559.1"/>
    <property type="molecule type" value="Genomic_DNA"/>
</dbReference>
<comment type="caution">
    <text evidence="2">The sequence shown here is derived from an EMBL/GenBank/DDBJ whole genome shotgun (WGS) entry which is preliminary data.</text>
</comment>
<sequence>MLKLLFLTFLYLSVIKSNPFYLHRDLSKDFNMTYGYPQDGEKTRIQFEAYTDTTMTSSTRSTVICIDTNSTTFTVSDGSTKNAFGMSFYCSQASCTNSSQVSTQFFGSQVTYSSGHYIWTHTTNYDIEPMKRGSISGDGTILKTVYGLDTAYHGWSKIPAVGQVVYLKCFAEFMAGNSQVNINNSLTLTSWGTSDVVVNVTTNDFQCLQNSTTCSAYLTKVITVGLLVLVSSIIY</sequence>
<reference evidence="2" key="1">
    <citation type="submission" date="2023-07" db="EMBL/GenBank/DDBJ databases">
        <authorList>
            <consortium name="AG Swart"/>
            <person name="Singh M."/>
            <person name="Singh A."/>
            <person name="Seah K."/>
            <person name="Emmerich C."/>
        </authorList>
    </citation>
    <scope>NUCLEOTIDE SEQUENCE</scope>
    <source>
        <strain evidence="2">DP1</strain>
    </source>
</reference>
<evidence type="ECO:0000256" key="1">
    <source>
        <dbReference type="SAM" id="SignalP"/>
    </source>
</evidence>
<dbReference type="Proteomes" id="UP001295684">
    <property type="component" value="Unassembled WGS sequence"/>
</dbReference>
<feature type="signal peptide" evidence="1">
    <location>
        <begin position="1"/>
        <end position="17"/>
    </location>
</feature>
<keyword evidence="3" id="KW-1185">Reference proteome</keyword>
<dbReference type="AlphaFoldDB" id="A0AAD1XXA6"/>